<dbReference type="SUPFAM" id="SSF48230">
    <property type="entry name" value="Chondroitin AC/alginate lyase"/>
    <property type="match status" value="1"/>
</dbReference>
<organism evidence="9 10">
    <name type="scientific">Paenibacillus oryzisoli</name>
    <dbReference type="NCBI Taxonomy" id="1850517"/>
    <lineage>
        <taxon>Bacteria</taxon>
        <taxon>Bacillati</taxon>
        <taxon>Bacillota</taxon>
        <taxon>Bacilli</taxon>
        <taxon>Bacillales</taxon>
        <taxon>Paenibacillaceae</taxon>
        <taxon>Paenibacillus</taxon>
    </lineage>
</organism>
<feature type="domain" description="Polysaccharide lyase family 8 central" evidence="6">
    <location>
        <begin position="396"/>
        <end position="654"/>
    </location>
</feature>
<evidence type="ECO:0000256" key="2">
    <source>
        <dbReference type="ARBA" id="ARBA00022729"/>
    </source>
</evidence>
<evidence type="ECO:0000256" key="1">
    <source>
        <dbReference type="ARBA" id="ARBA00006699"/>
    </source>
</evidence>
<feature type="domain" description="Polysaccharide lyase 8 N-terminal alpha-helical" evidence="8">
    <location>
        <begin position="74"/>
        <end position="355"/>
    </location>
</feature>
<dbReference type="Gene3D" id="2.60.220.10">
    <property type="entry name" value="Polysaccharide lyase family 8-like, C-terminal"/>
    <property type="match status" value="1"/>
</dbReference>
<evidence type="ECO:0000256" key="3">
    <source>
        <dbReference type="ARBA" id="ARBA00023239"/>
    </source>
</evidence>
<dbReference type="CDD" id="cd01083">
    <property type="entry name" value="GAG_Lyase"/>
    <property type="match status" value="1"/>
</dbReference>
<evidence type="ECO:0000256" key="4">
    <source>
        <dbReference type="PIRSR" id="PIRSR638970-1"/>
    </source>
</evidence>
<reference evidence="9 10" key="1">
    <citation type="submission" date="2016-05" db="EMBL/GenBank/DDBJ databases">
        <title>Paenibacillus sp. 1ZS3-15 nov., isolated from the rhizosphere soil.</title>
        <authorList>
            <person name="Zhang X.X."/>
            <person name="Zhang J."/>
        </authorList>
    </citation>
    <scope>NUCLEOTIDE SEQUENCE [LARGE SCALE GENOMIC DNA]</scope>
    <source>
        <strain evidence="9 10">1ZS3-15</strain>
    </source>
</reference>
<dbReference type="InterPro" id="IPR003159">
    <property type="entry name" value="Lyase_8_central_dom"/>
</dbReference>
<accession>A0A197ZZP6</accession>
<dbReference type="GO" id="GO:0030246">
    <property type="term" value="F:carbohydrate binding"/>
    <property type="evidence" value="ECO:0007669"/>
    <property type="project" value="InterPro"/>
</dbReference>
<evidence type="ECO:0008006" key="11">
    <source>
        <dbReference type="Google" id="ProtNLM"/>
    </source>
</evidence>
<dbReference type="InterPro" id="IPR008929">
    <property type="entry name" value="Chondroitin_lyas"/>
</dbReference>
<dbReference type="GO" id="GO:0005576">
    <property type="term" value="C:extracellular region"/>
    <property type="evidence" value="ECO:0007669"/>
    <property type="project" value="InterPro"/>
</dbReference>
<feature type="active site" evidence="4">
    <location>
        <position position="315"/>
    </location>
</feature>
<feature type="chain" id="PRO_5008277645" description="Hyaluronate lyase" evidence="5">
    <location>
        <begin position="24"/>
        <end position="1153"/>
    </location>
</feature>
<dbReference type="EMBL" id="LYPB01000090">
    <property type="protein sequence ID" value="OAS14405.1"/>
    <property type="molecule type" value="Genomic_DNA"/>
</dbReference>
<dbReference type="GO" id="GO:0016837">
    <property type="term" value="F:carbon-oxygen lyase activity, acting on polysaccharides"/>
    <property type="evidence" value="ECO:0007669"/>
    <property type="project" value="UniProtKB-ARBA"/>
</dbReference>
<dbReference type="SUPFAM" id="SSF74650">
    <property type="entry name" value="Galactose mutarotase-like"/>
    <property type="match status" value="1"/>
</dbReference>
<dbReference type="SUPFAM" id="SSF49863">
    <property type="entry name" value="Hyaluronate lyase-like, C-terminal domain"/>
    <property type="match status" value="1"/>
</dbReference>
<evidence type="ECO:0000313" key="9">
    <source>
        <dbReference type="EMBL" id="OAS14405.1"/>
    </source>
</evidence>
<dbReference type="Gene3D" id="1.50.10.100">
    <property type="entry name" value="Chondroitin AC/alginate lyase"/>
    <property type="match status" value="1"/>
</dbReference>
<evidence type="ECO:0000256" key="5">
    <source>
        <dbReference type="SAM" id="SignalP"/>
    </source>
</evidence>
<gene>
    <name evidence="9" type="ORF">A8708_13505</name>
</gene>
<name>A0A197ZZP6_9BACL</name>
<dbReference type="InterPro" id="IPR004103">
    <property type="entry name" value="Lyase_8_C"/>
</dbReference>
<feature type="active site" evidence="4">
    <location>
        <position position="252"/>
    </location>
</feature>
<comment type="similarity">
    <text evidence="1">Belongs to the polysaccharide lyase 8 family.</text>
</comment>
<dbReference type="STRING" id="1850517.A8708_13505"/>
<dbReference type="PANTHER" id="PTHR38481">
    <property type="entry name" value="HYALURONATE LYASE"/>
    <property type="match status" value="1"/>
</dbReference>
<dbReference type="InterPro" id="IPR011013">
    <property type="entry name" value="Gal_mutarotase_sf_dom"/>
</dbReference>
<dbReference type="GO" id="GO:0005975">
    <property type="term" value="P:carbohydrate metabolic process"/>
    <property type="evidence" value="ECO:0007669"/>
    <property type="project" value="InterPro"/>
</dbReference>
<evidence type="ECO:0000259" key="7">
    <source>
        <dbReference type="Pfam" id="PF02884"/>
    </source>
</evidence>
<proteinExistence type="inferred from homology"/>
<keyword evidence="3" id="KW-0456">Lyase</keyword>
<comment type="caution">
    <text evidence="9">The sequence shown here is derived from an EMBL/GenBank/DDBJ whole genome shotgun (WGS) entry which is preliminary data.</text>
</comment>
<dbReference type="Gene3D" id="2.60.120.200">
    <property type="match status" value="1"/>
</dbReference>
<dbReference type="Pfam" id="PF02278">
    <property type="entry name" value="Lyase_8"/>
    <property type="match status" value="1"/>
</dbReference>
<dbReference type="InterPro" id="IPR014718">
    <property type="entry name" value="GH-type_carb-bd"/>
</dbReference>
<keyword evidence="10" id="KW-1185">Reference proteome</keyword>
<dbReference type="InterPro" id="IPR038970">
    <property type="entry name" value="Lyase_8"/>
</dbReference>
<dbReference type="Pfam" id="PF08124">
    <property type="entry name" value="Lyase_8_N"/>
    <property type="match status" value="1"/>
</dbReference>
<feature type="signal peptide" evidence="5">
    <location>
        <begin position="1"/>
        <end position="23"/>
    </location>
</feature>
<feature type="domain" description="Polysaccharide lyase family 8 C-terminal" evidence="7">
    <location>
        <begin position="669"/>
        <end position="737"/>
    </location>
</feature>
<evidence type="ECO:0000259" key="8">
    <source>
        <dbReference type="Pfam" id="PF08124"/>
    </source>
</evidence>
<dbReference type="Proteomes" id="UP000078454">
    <property type="component" value="Unassembled WGS sequence"/>
</dbReference>
<dbReference type="InterPro" id="IPR011071">
    <property type="entry name" value="Lyase_8-like_C"/>
</dbReference>
<evidence type="ECO:0000313" key="10">
    <source>
        <dbReference type="Proteomes" id="UP000078454"/>
    </source>
</evidence>
<dbReference type="RefSeq" id="WP_068669994.1">
    <property type="nucleotide sequence ID" value="NZ_LYPB01000090.1"/>
</dbReference>
<keyword evidence="2 5" id="KW-0732">Signal</keyword>
<protein>
    <recommendedName>
        <fullName evidence="11">Hyaluronate lyase</fullName>
    </recommendedName>
</protein>
<evidence type="ECO:0000259" key="6">
    <source>
        <dbReference type="Pfam" id="PF02278"/>
    </source>
</evidence>
<dbReference type="PANTHER" id="PTHR38481:SF1">
    <property type="entry name" value="HYALURONATE LYASE"/>
    <property type="match status" value="1"/>
</dbReference>
<dbReference type="Gene3D" id="2.70.98.10">
    <property type="match status" value="1"/>
</dbReference>
<dbReference type="AlphaFoldDB" id="A0A197ZZP6"/>
<dbReference type="Pfam" id="PF02884">
    <property type="entry name" value="Lyase_8_C"/>
    <property type="match status" value="1"/>
</dbReference>
<feature type="active site" evidence="4">
    <location>
        <position position="261"/>
    </location>
</feature>
<dbReference type="InterPro" id="IPR012970">
    <property type="entry name" value="Lyase_8_alpha_N"/>
</dbReference>
<sequence>MRKIVCLGLVIAGMLVGGNSIFADEYDTLRDKWKNIWTGGTGISTTDPDIAAKIDSMEDIVTNGCGAPPCSAGTGYWDTMDLSAGRTTLWPDLSDTSVSANVTSAYDRLKAMALAYTVTGSSLNGNSQLRNTIINGLDWMHANRYNPSTTTYDNWWDWEIGAPLRLNDTVVLLYNDLTSTQRTNYMNAVNQFAPSPSRTGANRVWSATVVGVRGILVKDSTKIGLGRDGVSAELDYVTSSDGFYKDGSFIQHGKYSYTGGYGKNMFKDTANMMYLLAGSSWEVTDSDKVNIYKWAYDAFEPLIYKGAMMDMVRGRNISRNYAEDHTAGHDAMIAFIRLSQFAPASDALAFKKMVKYWIGADTYRSFYLDVPLETVALAKGIMNDSSISSRGELLRHKQYPSMDRTVHLRPGFGFGISMYSNRVYNFELGNDENKKGWHTGDGMTYLYNNDLSQYSEGYWPTVDSFRLPGTTVNANSGASSGKLSTMSWVGGAEHQNLYGATGMEFNAHNKTLTAKKSWFMFDDEIVALGAGITSTDGLVVESIVENRKLNSSGNNALTVNGAAKSTALTWSETMTGINTIHLAGNVTGSDIGYYFPTAPSLKGKREARTGTWYSINARPVTPTESITNNYLNFWFDHGTNPTNGSYSYVILPGKSNSQLETYAGNPNVTILENSGDVQAVKETGLNLVAANFWRDASKTVNVSGSAYLTSNKKASVLVSETNDEVEISVSDPTFSNTGTIQIEVHKPLGSTISVDSGVSVIQSSPTLILSVNVNGARGKTFHAVISKTGTGGGTGSVWNMINDNMSSYSSGWSTTGTTGSVTQNSGTVTITDTGTSASGSYYYLSKDSFTPPAGAFTFETRLKTNAASTVNEIAVRSGNYQIPIYITHGTSGTVKDRAISPTKSYTLNTTVYHSYRVVVHANYTYDLYVDDVLVWSGAASDTVGTANLRIGGNNVNTANLTVDTFRMGTGEITPASQWDVVNESMSNTTGWTTSGTTGSITQNTGTVTIIDTGTGSTGSYFYLTKSGFTPPVGAFTLEFIAKSKAANTINDVIVRSANYLIPIYITHGTSGTVTNDRTSPTKTYTLDTTVFHTYRVIIHSNYTYDLYVDGTLAWSGAASGATGTNALMFGGSNTPIANMEVDEVRIGNGELTY</sequence>